<sequence length="126" mass="14842">MGEIKRNWGCDLLFKKITINYSYNFTNLTLAKSSHTPILVNIKFSMFLSETSGYNSCNKTSQMNFFFNFSADYRWYQKESSEGISLFFSHIYFTLAAFMFLDHSDFRICSADFFMTNSVRIDHFVL</sequence>
<keyword evidence="3" id="KW-1185">Reference proteome</keyword>
<keyword evidence="1" id="KW-0472">Membrane</keyword>
<evidence type="ECO:0000313" key="2">
    <source>
        <dbReference type="EMBL" id="RNA28330.1"/>
    </source>
</evidence>
<evidence type="ECO:0000313" key="3">
    <source>
        <dbReference type="Proteomes" id="UP000276133"/>
    </source>
</evidence>
<organism evidence="2 3">
    <name type="scientific">Brachionus plicatilis</name>
    <name type="common">Marine rotifer</name>
    <name type="synonym">Brachionus muelleri</name>
    <dbReference type="NCBI Taxonomy" id="10195"/>
    <lineage>
        <taxon>Eukaryota</taxon>
        <taxon>Metazoa</taxon>
        <taxon>Spiralia</taxon>
        <taxon>Gnathifera</taxon>
        <taxon>Rotifera</taxon>
        <taxon>Eurotatoria</taxon>
        <taxon>Monogononta</taxon>
        <taxon>Pseudotrocha</taxon>
        <taxon>Ploima</taxon>
        <taxon>Brachionidae</taxon>
        <taxon>Brachionus</taxon>
    </lineage>
</organism>
<accession>A0A3M7RY09</accession>
<dbReference type="AlphaFoldDB" id="A0A3M7RY09"/>
<feature type="transmembrane region" description="Helical" evidence="1">
    <location>
        <begin position="83"/>
        <end position="101"/>
    </location>
</feature>
<dbReference type="Proteomes" id="UP000276133">
    <property type="component" value="Unassembled WGS sequence"/>
</dbReference>
<name>A0A3M7RY09_BRAPC</name>
<evidence type="ECO:0000256" key="1">
    <source>
        <dbReference type="SAM" id="Phobius"/>
    </source>
</evidence>
<keyword evidence="1" id="KW-0812">Transmembrane</keyword>
<protein>
    <submittedName>
        <fullName evidence="2">Uncharacterized protein</fullName>
    </submittedName>
</protein>
<proteinExistence type="predicted"/>
<reference evidence="2 3" key="1">
    <citation type="journal article" date="2018" name="Sci. Rep.">
        <title>Genomic signatures of local adaptation to the degree of environmental predictability in rotifers.</title>
        <authorList>
            <person name="Franch-Gras L."/>
            <person name="Hahn C."/>
            <person name="Garcia-Roger E.M."/>
            <person name="Carmona M.J."/>
            <person name="Serra M."/>
            <person name="Gomez A."/>
        </authorList>
    </citation>
    <scope>NUCLEOTIDE SEQUENCE [LARGE SCALE GENOMIC DNA]</scope>
    <source>
        <strain evidence="2">HYR1</strain>
    </source>
</reference>
<comment type="caution">
    <text evidence="2">The sequence shown here is derived from an EMBL/GenBank/DDBJ whole genome shotgun (WGS) entry which is preliminary data.</text>
</comment>
<keyword evidence="1" id="KW-1133">Transmembrane helix</keyword>
<dbReference type="EMBL" id="REGN01002405">
    <property type="protein sequence ID" value="RNA28330.1"/>
    <property type="molecule type" value="Genomic_DNA"/>
</dbReference>
<gene>
    <name evidence="2" type="ORF">BpHYR1_047646</name>
</gene>